<evidence type="ECO:0000313" key="3">
    <source>
        <dbReference type="Proteomes" id="UP001596043"/>
    </source>
</evidence>
<proteinExistence type="predicted"/>
<comment type="caution">
    <text evidence="2">The sequence shown here is derived from an EMBL/GenBank/DDBJ whole genome shotgun (WGS) entry which is preliminary data.</text>
</comment>
<keyword evidence="1" id="KW-0732">Signal</keyword>
<feature type="chain" id="PRO_5045849421" evidence="1">
    <location>
        <begin position="20"/>
        <end position="425"/>
    </location>
</feature>
<dbReference type="InterPro" id="IPR008969">
    <property type="entry name" value="CarboxyPept-like_regulatory"/>
</dbReference>
<reference evidence="3" key="1">
    <citation type="journal article" date="2019" name="Int. J. Syst. Evol. Microbiol.">
        <title>The Global Catalogue of Microorganisms (GCM) 10K type strain sequencing project: providing services to taxonomists for standard genome sequencing and annotation.</title>
        <authorList>
            <consortium name="The Broad Institute Genomics Platform"/>
            <consortium name="The Broad Institute Genome Sequencing Center for Infectious Disease"/>
            <person name="Wu L."/>
            <person name="Ma J."/>
        </authorList>
    </citation>
    <scope>NUCLEOTIDE SEQUENCE [LARGE SCALE GENOMIC DNA]</scope>
    <source>
        <strain evidence="3">YJ-61-S</strain>
    </source>
</reference>
<name>A0ABV9I3D0_9FLAO</name>
<dbReference type="Proteomes" id="UP001596043">
    <property type="component" value="Unassembled WGS sequence"/>
</dbReference>
<accession>A0ABV9I3D0</accession>
<gene>
    <name evidence="2" type="ORF">ACFO3O_20020</name>
</gene>
<feature type="signal peptide" evidence="1">
    <location>
        <begin position="1"/>
        <end position="19"/>
    </location>
</feature>
<sequence length="425" mass="48414">MSASFLLIFLFTSITTVYAQTNDDLIEINGQVVNITTGEPIIAASIQEVNGNASTISNTEGSFLLKVSNAETIFLKIDALGFKTKTLLVSKDNTKDLRVTLQTSSIELTEVNITAYKNARELVNKVFENKRTNYLEDKTLMTTFYRETIKKRNKNASLAEAVLNVYKQPYADSKKDVIKLVKSRKNTDYSKLDTIALKLQGGPFSTLYIDLMKYPEYVFTPYTMEGYEFEFGPTTEINGTSVYTVNFKQKDNVLDPLYNGQLYINTNSLALVKADFSMNLSNQSEVIKLLVKRKPDNVRIKAKNIDYTVDYREKNGKWYYGYSKANLSFEVKKRRRLFKSIYSLTCEMAVTDWELFDNTQDWTATDNMSASIIMSDEASGFSDPTFWGEYNVIEPEKSIESAIRKIQRRLLKEDGKTEASVGKKP</sequence>
<evidence type="ECO:0000313" key="2">
    <source>
        <dbReference type="EMBL" id="MFC4636205.1"/>
    </source>
</evidence>
<dbReference type="SUPFAM" id="SSF49464">
    <property type="entry name" value="Carboxypeptidase regulatory domain-like"/>
    <property type="match status" value="1"/>
</dbReference>
<dbReference type="RefSeq" id="WP_379982176.1">
    <property type="nucleotide sequence ID" value="NZ_JBHSFV010000016.1"/>
</dbReference>
<dbReference type="Gene3D" id="2.60.40.1120">
    <property type="entry name" value="Carboxypeptidase-like, regulatory domain"/>
    <property type="match status" value="1"/>
</dbReference>
<protein>
    <submittedName>
        <fullName evidence="2">Carboxypeptidase-like regulatory domain-containing protein</fullName>
    </submittedName>
</protein>
<organism evidence="2 3">
    <name type="scientific">Dokdonia ponticola</name>
    <dbReference type="NCBI Taxonomy" id="2041041"/>
    <lineage>
        <taxon>Bacteria</taxon>
        <taxon>Pseudomonadati</taxon>
        <taxon>Bacteroidota</taxon>
        <taxon>Flavobacteriia</taxon>
        <taxon>Flavobacteriales</taxon>
        <taxon>Flavobacteriaceae</taxon>
        <taxon>Dokdonia</taxon>
    </lineage>
</organism>
<dbReference type="Pfam" id="PF13715">
    <property type="entry name" value="CarbopepD_reg_2"/>
    <property type="match status" value="1"/>
</dbReference>
<keyword evidence="3" id="KW-1185">Reference proteome</keyword>
<dbReference type="EMBL" id="JBHSFV010000016">
    <property type="protein sequence ID" value="MFC4636205.1"/>
    <property type="molecule type" value="Genomic_DNA"/>
</dbReference>
<evidence type="ECO:0000256" key="1">
    <source>
        <dbReference type="SAM" id="SignalP"/>
    </source>
</evidence>